<feature type="domain" description="GTP cyclohydrolase II" evidence="15">
    <location>
        <begin position="221"/>
        <end position="374"/>
    </location>
</feature>
<comment type="similarity">
    <text evidence="14">Belongs to the DHBP synthase family.</text>
</comment>
<evidence type="ECO:0000256" key="14">
    <source>
        <dbReference type="HAMAP-Rule" id="MF_00180"/>
    </source>
</evidence>
<dbReference type="PANTHER" id="PTHR21327:SF34">
    <property type="entry name" value="3,4-DIHYDROXY-2-BUTANONE 4-PHOSPHATE SYNTHASE"/>
    <property type="match status" value="1"/>
</dbReference>
<dbReference type="PANTHER" id="PTHR21327">
    <property type="entry name" value="GTP CYCLOHYDROLASE II-RELATED"/>
    <property type="match status" value="1"/>
</dbReference>
<dbReference type="GO" id="GO:0000287">
    <property type="term" value="F:magnesium ion binding"/>
    <property type="evidence" value="ECO:0007669"/>
    <property type="project" value="UniProtKB-UniRule"/>
</dbReference>
<comment type="cofactor">
    <cofactor evidence="2">
        <name>Mn(2+)</name>
        <dbReference type="ChEBI" id="CHEBI:29035"/>
    </cofactor>
</comment>
<feature type="binding site" evidence="14">
    <location>
        <position position="34"/>
    </location>
    <ligand>
        <name>Mg(2+)</name>
        <dbReference type="ChEBI" id="CHEBI:18420"/>
        <label>2</label>
    </ligand>
</feature>
<dbReference type="GO" id="GO:0008686">
    <property type="term" value="F:3,4-dihydroxy-2-butanone-4-phosphate synthase activity"/>
    <property type="evidence" value="ECO:0007669"/>
    <property type="project" value="UniProtKB-UniRule"/>
</dbReference>
<comment type="pathway">
    <text evidence="4 14">Cofactor biosynthesis; riboflavin biosynthesis; 2-hydroxy-3-oxobutyl phosphate from D-ribulose 5-phosphate: step 1/1.</text>
</comment>
<name>A0A7Z0LNU8_9GAMM</name>
<dbReference type="InterPro" id="IPR032677">
    <property type="entry name" value="GTP_cyclohydro_II"/>
</dbReference>
<dbReference type="GO" id="GO:0009231">
    <property type="term" value="P:riboflavin biosynthetic process"/>
    <property type="evidence" value="ECO:0007669"/>
    <property type="project" value="UniProtKB-UniRule"/>
</dbReference>
<dbReference type="FunFam" id="3.90.870.10:FF:000001">
    <property type="entry name" value="Riboflavin biosynthesis protein RibBA"/>
    <property type="match status" value="1"/>
</dbReference>
<dbReference type="GO" id="GO:0003935">
    <property type="term" value="F:GTP cyclohydrolase II activity"/>
    <property type="evidence" value="ECO:0007669"/>
    <property type="project" value="TreeGrafter"/>
</dbReference>
<evidence type="ECO:0000256" key="6">
    <source>
        <dbReference type="ARBA" id="ARBA00008976"/>
    </source>
</evidence>
<keyword evidence="13 14" id="KW-0456">Lyase</keyword>
<feature type="site" description="Essential for catalytic activity" evidence="14">
    <location>
        <position position="132"/>
    </location>
</feature>
<dbReference type="Gene3D" id="3.40.50.10990">
    <property type="entry name" value="GTP cyclohydrolase II"/>
    <property type="match status" value="2"/>
</dbReference>
<reference evidence="16 17" key="1">
    <citation type="journal article" date="2015" name="Int. J. Syst. Evol. Microbiol.">
        <title>Halomonas salicampi sp. nov., a halotolerant and alkalitolerant bacterium isolated from a saltern soil.</title>
        <authorList>
            <person name="Lee J.C."/>
            <person name="Kim Y.S."/>
            <person name="Yun B.S."/>
            <person name="Whang K.S."/>
        </authorList>
    </citation>
    <scope>NUCLEOTIDE SEQUENCE [LARGE SCALE GENOMIC DNA]</scope>
    <source>
        <strain evidence="16 17">BH103</strain>
    </source>
</reference>
<dbReference type="GO" id="GO:0030145">
    <property type="term" value="F:manganese ion binding"/>
    <property type="evidence" value="ECO:0007669"/>
    <property type="project" value="UniProtKB-UniRule"/>
</dbReference>
<dbReference type="NCBIfam" id="TIGR00506">
    <property type="entry name" value="ribB"/>
    <property type="match status" value="1"/>
</dbReference>
<evidence type="ECO:0000256" key="10">
    <source>
        <dbReference type="ARBA" id="ARBA00022723"/>
    </source>
</evidence>
<evidence type="ECO:0000256" key="3">
    <source>
        <dbReference type="ARBA" id="ARBA00002284"/>
    </source>
</evidence>
<dbReference type="NCBIfam" id="NF010626">
    <property type="entry name" value="PRK14019.1"/>
    <property type="match status" value="1"/>
</dbReference>
<evidence type="ECO:0000256" key="4">
    <source>
        <dbReference type="ARBA" id="ARBA00004904"/>
    </source>
</evidence>
<feature type="site" description="Essential for catalytic activity" evidence="14">
    <location>
        <position position="170"/>
    </location>
</feature>
<evidence type="ECO:0000256" key="5">
    <source>
        <dbReference type="ARBA" id="ARBA00005520"/>
    </source>
</evidence>
<proteinExistence type="inferred from homology"/>
<evidence type="ECO:0000256" key="9">
    <source>
        <dbReference type="ARBA" id="ARBA00022619"/>
    </source>
</evidence>
<dbReference type="GO" id="GO:0005829">
    <property type="term" value="C:cytosol"/>
    <property type="evidence" value="ECO:0007669"/>
    <property type="project" value="TreeGrafter"/>
</dbReference>
<feature type="binding site" evidence="14">
    <location>
        <position position="34"/>
    </location>
    <ligand>
        <name>Mg(2+)</name>
        <dbReference type="ChEBI" id="CHEBI:18420"/>
        <label>1</label>
    </ligand>
</feature>
<dbReference type="InterPro" id="IPR017945">
    <property type="entry name" value="DHBP_synth_RibB-like_a/b_dom"/>
</dbReference>
<evidence type="ECO:0000256" key="8">
    <source>
        <dbReference type="ARBA" id="ARBA00018836"/>
    </source>
</evidence>
<comment type="subunit">
    <text evidence="14">Homodimer.</text>
</comment>
<keyword evidence="17" id="KW-1185">Reference proteome</keyword>
<evidence type="ECO:0000256" key="11">
    <source>
        <dbReference type="ARBA" id="ARBA00022842"/>
    </source>
</evidence>
<dbReference type="InterPro" id="IPR000422">
    <property type="entry name" value="DHBP_synthase_RibB"/>
</dbReference>
<dbReference type="PIRSF" id="PIRSF001259">
    <property type="entry name" value="RibA"/>
    <property type="match status" value="1"/>
</dbReference>
<sequence length="395" mass="42568">MAHSSSGGLAPIADLVDDIRQGKMVILMDDEDRENEGDIIMAAEKVQAEHINFMARHARGLICLPMTRHRCEQLNLPLMVSDNGSGFGTKFTLSIEATTGVTTGISAADRARTVQAAVAPNATAADIVQPGHIFPLMAEPGGVLRRAGHTEAACDLASLAGCDPSGVICEIMNDDGSMARRPELEAFAKEHGIKMGTIADLIHYRIVNEQTVDHVEALPQSTAHGDMMLHVFRDRIQGAHHLALVNGQPTADQPTTVRVHLADTLHDVMGLLKDGKHRWDAQRALAEIASAEPGVFVLIDDARPHQDLKDQLDIFLDRVRQPRTSDSDGAGNYLTIGTGSQILRHLGVGKMRLLSSPWKFSALSGFDLEVVERLSPTDATGESTSQQHSISAGTD</sequence>
<keyword evidence="12 14" id="KW-0464">Manganese</keyword>
<dbReference type="UniPathway" id="UPA00275">
    <property type="reaction ID" value="UER00399"/>
</dbReference>
<evidence type="ECO:0000256" key="7">
    <source>
        <dbReference type="ARBA" id="ARBA00012153"/>
    </source>
</evidence>
<dbReference type="RefSeq" id="WP_179931643.1">
    <property type="nucleotide sequence ID" value="NZ_JACCDF010000019.1"/>
</dbReference>
<dbReference type="Pfam" id="PF00925">
    <property type="entry name" value="GTP_cyclohydro2"/>
    <property type="match status" value="1"/>
</dbReference>
<evidence type="ECO:0000259" key="15">
    <source>
        <dbReference type="Pfam" id="PF00925"/>
    </source>
</evidence>
<dbReference type="EC" id="4.1.99.12" evidence="7 14"/>
<comment type="catalytic activity">
    <reaction evidence="1 14">
        <text>D-ribulose 5-phosphate = (2S)-2-hydroxy-3-oxobutyl phosphate + formate + H(+)</text>
        <dbReference type="Rhea" id="RHEA:18457"/>
        <dbReference type="ChEBI" id="CHEBI:15378"/>
        <dbReference type="ChEBI" id="CHEBI:15740"/>
        <dbReference type="ChEBI" id="CHEBI:58121"/>
        <dbReference type="ChEBI" id="CHEBI:58830"/>
        <dbReference type="EC" id="4.1.99.12"/>
    </reaction>
</comment>
<dbReference type="AlphaFoldDB" id="A0A7Z0LNU8"/>
<feature type="binding site" evidence="14">
    <location>
        <begin position="146"/>
        <end position="150"/>
    </location>
    <ligand>
        <name>D-ribulose 5-phosphate</name>
        <dbReference type="ChEBI" id="CHEBI:58121"/>
    </ligand>
</feature>
<feature type="binding site" evidence="14">
    <location>
        <position position="38"/>
    </location>
    <ligand>
        <name>D-ribulose 5-phosphate</name>
        <dbReference type="ChEBI" id="CHEBI:58121"/>
    </ligand>
</feature>
<evidence type="ECO:0000313" key="17">
    <source>
        <dbReference type="Proteomes" id="UP000586119"/>
    </source>
</evidence>
<feature type="binding site" evidence="14">
    <location>
        <begin position="33"/>
        <end position="34"/>
    </location>
    <ligand>
        <name>D-ribulose 5-phosphate</name>
        <dbReference type="ChEBI" id="CHEBI:58121"/>
    </ligand>
</feature>
<keyword evidence="9 14" id="KW-0686">Riboflavin biosynthesis</keyword>
<evidence type="ECO:0000256" key="2">
    <source>
        <dbReference type="ARBA" id="ARBA00001936"/>
    </source>
</evidence>
<comment type="cofactor">
    <cofactor evidence="14">
        <name>Mg(2+)</name>
        <dbReference type="ChEBI" id="CHEBI:18420"/>
    </cofactor>
    <cofactor evidence="14">
        <name>Mn(2+)</name>
        <dbReference type="ChEBI" id="CHEBI:29035"/>
    </cofactor>
    <text evidence="14">Binds 2 divalent metal cations per subunit. Magnesium or manganese.</text>
</comment>
<dbReference type="InterPro" id="IPR036144">
    <property type="entry name" value="RibA-like_sf"/>
</dbReference>
<accession>A0A7Z0LNU8</accession>
<keyword evidence="10 14" id="KW-0479">Metal-binding</keyword>
<comment type="caution">
    <text evidence="16">The sequence shown here is derived from an EMBL/GenBank/DDBJ whole genome shotgun (WGS) entry which is preliminary data.</text>
</comment>
<dbReference type="Proteomes" id="UP000586119">
    <property type="component" value="Unassembled WGS sequence"/>
</dbReference>
<comment type="function">
    <text evidence="3 14">Catalyzes the conversion of D-ribulose 5-phosphate to formate and 3,4-dihydroxy-2-butanone 4-phosphate.</text>
</comment>
<comment type="similarity">
    <text evidence="6">In the C-terminal section; belongs to the GTP cyclohydrolase II family.</text>
</comment>
<evidence type="ECO:0000256" key="13">
    <source>
        <dbReference type="ARBA" id="ARBA00023239"/>
    </source>
</evidence>
<evidence type="ECO:0000256" key="12">
    <source>
        <dbReference type="ARBA" id="ARBA00023211"/>
    </source>
</evidence>
<dbReference type="Gene3D" id="3.90.870.10">
    <property type="entry name" value="DHBP synthase"/>
    <property type="match status" value="1"/>
</dbReference>
<keyword evidence="11 14" id="KW-0460">Magnesium</keyword>
<dbReference type="HAMAP" id="MF_00180">
    <property type="entry name" value="RibB"/>
    <property type="match status" value="1"/>
</dbReference>
<dbReference type="SUPFAM" id="SSF55821">
    <property type="entry name" value="YrdC/RibB"/>
    <property type="match status" value="1"/>
</dbReference>
<protein>
    <recommendedName>
        <fullName evidence="8 14">3,4-dihydroxy-2-butanone 4-phosphate synthase</fullName>
        <shortName evidence="14">DHBP synthase</shortName>
        <ecNumber evidence="7 14">4.1.99.12</ecNumber>
    </recommendedName>
</protein>
<evidence type="ECO:0000256" key="1">
    <source>
        <dbReference type="ARBA" id="ARBA00000141"/>
    </source>
</evidence>
<dbReference type="EMBL" id="JACCDF010000019">
    <property type="protein sequence ID" value="NYS62387.1"/>
    <property type="molecule type" value="Genomic_DNA"/>
</dbReference>
<dbReference type="Pfam" id="PF00926">
    <property type="entry name" value="DHBP_synthase"/>
    <property type="match status" value="1"/>
</dbReference>
<organism evidence="16 17">
    <name type="scientific">Vreelandella salicampi</name>
    <dbReference type="NCBI Taxonomy" id="1449798"/>
    <lineage>
        <taxon>Bacteria</taxon>
        <taxon>Pseudomonadati</taxon>
        <taxon>Pseudomonadota</taxon>
        <taxon>Gammaproteobacteria</taxon>
        <taxon>Oceanospirillales</taxon>
        <taxon>Halomonadaceae</taxon>
        <taxon>Vreelandella</taxon>
    </lineage>
</organism>
<comment type="similarity">
    <text evidence="5">In the N-terminal section; belongs to the DHBP synthase family.</text>
</comment>
<dbReference type="SUPFAM" id="SSF142695">
    <property type="entry name" value="RibA-like"/>
    <property type="match status" value="1"/>
</dbReference>
<gene>
    <name evidence="14 16" type="primary">ribB</name>
    <name evidence="16" type="ORF">HZS81_16660</name>
</gene>
<evidence type="ECO:0000313" key="16">
    <source>
        <dbReference type="EMBL" id="NYS62387.1"/>
    </source>
</evidence>
<feature type="binding site" evidence="14">
    <location>
        <position position="149"/>
    </location>
    <ligand>
        <name>Mg(2+)</name>
        <dbReference type="ChEBI" id="CHEBI:18420"/>
        <label>2</label>
    </ligand>
</feature>